<evidence type="ECO:0000256" key="2">
    <source>
        <dbReference type="ARBA" id="ARBA00022679"/>
    </source>
</evidence>
<feature type="domain" description="Glycosyl transferase family 1" evidence="3">
    <location>
        <begin position="204"/>
        <end position="358"/>
    </location>
</feature>
<dbReference type="SUPFAM" id="SSF53756">
    <property type="entry name" value="UDP-Glycosyltransferase/glycogen phosphorylase"/>
    <property type="match status" value="1"/>
</dbReference>
<keyword evidence="2 4" id="KW-0808">Transferase</keyword>
<dbReference type="PANTHER" id="PTHR12526">
    <property type="entry name" value="GLYCOSYLTRANSFERASE"/>
    <property type="match status" value="1"/>
</dbReference>
<evidence type="ECO:0000313" key="5">
    <source>
        <dbReference type="Proteomes" id="UP001223144"/>
    </source>
</evidence>
<evidence type="ECO:0000259" key="3">
    <source>
        <dbReference type="Pfam" id="PF00534"/>
    </source>
</evidence>
<dbReference type="CDD" id="cd03801">
    <property type="entry name" value="GT4_PimA-like"/>
    <property type="match status" value="1"/>
</dbReference>
<protein>
    <recommendedName>
        <fullName evidence="1">D-inositol 3-phosphate glycosyltransferase</fullName>
    </recommendedName>
</protein>
<gene>
    <name evidence="4" type="ORF">QCN29_02925</name>
</gene>
<dbReference type="Pfam" id="PF00534">
    <property type="entry name" value="Glycos_transf_1"/>
    <property type="match status" value="1"/>
</dbReference>
<reference evidence="4 5" key="1">
    <citation type="submission" date="2023-04" db="EMBL/GenBank/DDBJ databases">
        <title>Streptomyces chengmaiensis sp. nov. isolated from the stem of mangrove plant in Hainan.</title>
        <authorList>
            <person name="Huang X."/>
            <person name="Zhou S."/>
            <person name="Chu X."/>
            <person name="Xie Y."/>
            <person name="Lin Y."/>
        </authorList>
    </citation>
    <scope>NUCLEOTIDE SEQUENCE [LARGE SCALE GENOMIC DNA]</scope>
    <source>
        <strain evidence="4 5">HNM0663</strain>
    </source>
</reference>
<dbReference type="Proteomes" id="UP001223144">
    <property type="component" value="Unassembled WGS sequence"/>
</dbReference>
<dbReference type="PANTHER" id="PTHR12526:SF636">
    <property type="entry name" value="BLL3647 PROTEIN"/>
    <property type="match status" value="1"/>
</dbReference>
<dbReference type="Gene3D" id="3.40.50.2000">
    <property type="entry name" value="Glycogen Phosphorylase B"/>
    <property type="match status" value="2"/>
</dbReference>
<accession>A0ABT6HG64</accession>
<keyword evidence="4" id="KW-0328">Glycosyltransferase</keyword>
<comment type="caution">
    <text evidence="4">The sequence shown here is derived from an EMBL/GenBank/DDBJ whole genome shotgun (WGS) entry which is preliminary data.</text>
</comment>
<dbReference type="InterPro" id="IPR001296">
    <property type="entry name" value="Glyco_trans_1"/>
</dbReference>
<sequence length="388" mass="42137">MTTTPPSPAVRAPLPRVTVVTFSGHQQPEVRDSPNLRTWGALADRLGHACCVWSGPRLAARRGPLRVVQRPRRPGPHSLLWAAGSVRIGVRLARAAARRGETVLLNGAEPWGWLSASIVSLIVRRPWLMEIHGDYLHLPAASLGRWRRAVLKRAVVFFAHHAGGRRVVARSMLDALDRRGIPSVLVPPRLLPVWEHRLERDRPPLSDTRAPRLLTVGRLVSSKGYDLLLEALAELVRTHPGLRLRVVGDGPLRAHVAEEAARLGLSGHVEFLGARDVDEIRAELARADLFVISSRDEGLPRTLLEAASAEVPLVATSVGGIPAACADWDGVRLVPPDSAAIASAVRRAIESPPSAEQLAAVRSRVLAEYGFDTNIDALAALFRSVCAR</sequence>
<dbReference type="RefSeq" id="WP_279926044.1">
    <property type="nucleotide sequence ID" value="NZ_JARWBG010000002.1"/>
</dbReference>
<organism evidence="4 5">
    <name type="scientific">Streptomyces chengmaiensis</name>
    <dbReference type="NCBI Taxonomy" id="3040919"/>
    <lineage>
        <taxon>Bacteria</taxon>
        <taxon>Bacillati</taxon>
        <taxon>Actinomycetota</taxon>
        <taxon>Actinomycetes</taxon>
        <taxon>Kitasatosporales</taxon>
        <taxon>Streptomycetaceae</taxon>
        <taxon>Streptomyces</taxon>
    </lineage>
</organism>
<proteinExistence type="predicted"/>
<dbReference type="GO" id="GO:0016757">
    <property type="term" value="F:glycosyltransferase activity"/>
    <property type="evidence" value="ECO:0007669"/>
    <property type="project" value="UniProtKB-KW"/>
</dbReference>
<keyword evidence="5" id="KW-1185">Reference proteome</keyword>
<evidence type="ECO:0000256" key="1">
    <source>
        <dbReference type="ARBA" id="ARBA00021292"/>
    </source>
</evidence>
<evidence type="ECO:0000313" key="4">
    <source>
        <dbReference type="EMBL" id="MDH2387757.1"/>
    </source>
</evidence>
<dbReference type="EMBL" id="JARWBG010000002">
    <property type="protein sequence ID" value="MDH2387757.1"/>
    <property type="molecule type" value="Genomic_DNA"/>
</dbReference>
<name>A0ABT6HG64_9ACTN</name>